<organism evidence="2 3">
    <name type="scientific">Nocardiopsis lambiniae</name>
    <dbReference type="NCBI Taxonomy" id="3075539"/>
    <lineage>
        <taxon>Bacteria</taxon>
        <taxon>Bacillati</taxon>
        <taxon>Actinomycetota</taxon>
        <taxon>Actinomycetes</taxon>
        <taxon>Streptosporangiales</taxon>
        <taxon>Nocardiopsidaceae</taxon>
        <taxon>Nocardiopsis</taxon>
    </lineage>
</organism>
<feature type="compositionally biased region" description="Basic and acidic residues" evidence="1">
    <location>
        <begin position="86"/>
        <end position="103"/>
    </location>
</feature>
<evidence type="ECO:0000313" key="2">
    <source>
        <dbReference type="EMBL" id="MDT0329148.1"/>
    </source>
</evidence>
<sequence>MTMPGKGTRGIVVDGVAYRRRHRSRRTAGGPLTFAVERESAPGRLISVTLADRGPTAPCCPSCEIVDAEPITPARVAEAVRAALADGRDPEGPAGVHRPDMRPWADAGTRPAGVRR</sequence>
<feature type="region of interest" description="Disordered" evidence="1">
    <location>
        <begin position="85"/>
        <end position="116"/>
    </location>
</feature>
<dbReference type="EMBL" id="JAVREP010000006">
    <property type="protein sequence ID" value="MDT0329148.1"/>
    <property type="molecule type" value="Genomic_DNA"/>
</dbReference>
<name>A0ABU2M8Z9_9ACTN</name>
<accession>A0ABU2M8Z9</accession>
<reference evidence="3" key="1">
    <citation type="submission" date="2023-07" db="EMBL/GenBank/DDBJ databases">
        <title>30 novel species of actinomycetes from the DSMZ collection.</title>
        <authorList>
            <person name="Nouioui I."/>
        </authorList>
    </citation>
    <scope>NUCLEOTIDE SEQUENCE [LARGE SCALE GENOMIC DNA]</scope>
    <source>
        <strain evidence="3">DSM 44743</strain>
    </source>
</reference>
<keyword evidence="3" id="KW-1185">Reference proteome</keyword>
<dbReference type="Proteomes" id="UP001183390">
    <property type="component" value="Unassembled WGS sequence"/>
</dbReference>
<evidence type="ECO:0000256" key="1">
    <source>
        <dbReference type="SAM" id="MobiDB-lite"/>
    </source>
</evidence>
<proteinExistence type="predicted"/>
<evidence type="ECO:0000313" key="3">
    <source>
        <dbReference type="Proteomes" id="UP001183390"/>
    </source>
</evidence>
<dbReference type="RefSeq" id="WP_311511798.1">
    <property type="nucleotide sequence ID" value="NZ_JAVREP010000006.1"/>
</dbReference>
<gene>
    <name evidence="2" type="ORF">RM479_12065</name>
</gene>
<protein>
    <submittedName>
        <fullName evidence="2">Uncharacterized protein</fullName>
    </submittedName>
</protein>
<comment type="caution">
    <text evidence="2">The sequence shown here is derived from an EMBL/GenBank/DDBJ whole genome shotgun (WGS) entry which is preliminary data.</text>
</comment>